<proteinExistence type="predicted"/>
<sequence length="186" mass="21264">MATVEYVFILLCMADVKLDVNVFKQRRVEWLVVMDNEKATFGGVVDRYVALVYSLLPALYDVSVLGWEVKRAGGFAEGIEERWERVGESIASWQRSPLEILTSIYTGEEVIVMCTQGNIYRQLGLLLLHRHWYRFVTEDIAATAYADTIFSEVETCSRLAGETPFKIGRVDSEAFWCDKWDAFDPA</sequence>
<comment type="caution">
    <text evidence="1">The sequence shown here is derived from an EMBL/GenBank/DDBJ whole genome shotgun (WGS) entry which is preliminary data.</text>
</comment>
<accession>A0ABR4KU33</accession>
<dbReference type="EMBL" id="JBFXLR010000009">
    <property type="protein sequence ID" value="KAL2855784.1"/>
    <property type="molecule type" value="Genomic_DNA"/>
</dbReference>
<organism evidence="1 2">
    <name type="scientific">Aspergillus pseudodeflectus</name>
    <dbReference type="NCBI Taxonomy" id="176178"/>
    <lineage>
        <taxon>Eukaryota</taxon>
        <taxon>Fungi</taxon>
        <taxon>Dikarya</taxon>
        <taxon>Ascomycota</taxon>
        <taxon>Pezizomycotina</taxon>
        <taxon>Eurotiomycetes</taxon>
        <taxon>Eurotiomycetidae</taxon>
        <taxon>Eurotiales</taxon>
        <taxon>Aspergillaceae</taxon>
        <taxon>Aspergillus</taxon>
        <taxon>Aspergillus subgen. Nidulantes</taxon>
    </lineage>
</organism>
<gene>
    <name evidence="1" type="ORF">BJX68DRAFT_264132</name>
</gene>
<keyword evidence="2" id="KW-1185">Reference proteome</keyword>
<dbReference type="Proteomes" id="UP001610444">
    <property type="component" value="Unassembled WGS sequence"/>
</dbReference>
<dbReference type="RefSeq" id="XP_070902191.1">
    <property type="nucleotide sequence ID" value="XM_071044896.1"/>
</dbReference>
<evidence type="ECO:0000313" key="2">
    <source>
        <dbReference type="Proteomes" id="UP001610444"/>
    </source>
</evidence>
<protein>
    <submittedName>
        <fullName evidence="1">Uncharacterized protein</fullName>
    </submittedName>
</protein>
<dbReference type="GeneID" id="98160060"/>
<name>A0ABR4KU33_9EURO</name>
<reference evidence="1 2" key="1">
    <citation type="submission" date="2024-07" db="EMBL/GenBank/DDBJ databases">
        <title>Section-level genome sequencing and comparative genomics of Aspergillus sections Usti and Cavernicolus.</title>
        <authorList>
            <consortium name="Lawrence Berkeley National Laboratory"/>
            <person name="Nybo J.L."/>
            <person name="Vesth T.C."/>
            <person name="Theobald S."/>
            <person name="Frisvad J.C."/>
            <person name="Larsen T.O."/>
            <person name="Kjaerboelling I."/>
            <person name="Rothschild-Mancinelli K."/>
            <person name="Lyhne E.K."/>
            <person name="Kogle M.E."/>
            <person name="Barry K."/>
            <person name="Clum A."/>
            <person name="Na H."/>
            <person name="Ledsgaard L."/>
            <person name="Lin J."/>
            <person name="Lipzen A."/>
            <person name="Kuo A."/>
            <person name="Riley R."/>
            <person name="Mondo S."/>
            <person name="LaButti K."/>
            <person name="Haridas S."/>
            <person name="Pangalinan J."/>
            <person name="Salamov A.A."/>
            <person name="Simmons B.A."/>
            <person name="Magnuson J.K."/>
            <person name="Chen J."/>
            <person name="Drula E."/>
            <person name="Henrissat B."/>
            <person name="Wiebenga A."/>
            <person name="Lubbers R.J."/>
            <person name="Gomes A.C."/>
            <person name="Macurrencykelacurrency M.R."/>
            <person name="Stajich J."/>
            <person name="Grigoriev I.V."/>
            <person name="Mortensen U.H."/>
            <person name="De vries R.P."/>
            <person name="Baker S.E."/>
            <person name="Andersen M.R."/>
        </authorList>
    </citation>
    <scope>NUCLEOTIDE SEQUENCE [LARGE SCALE GENOMIC DNA]</scope>
    <source>
        <strain evidence="1 2">CBS 756.74</strain>
    </source>
</reference>
<evidence type="ECO:0000313" key="1">
    <source>
        <dbReference type="EMBL" id="KAL2855784.1"/>
    </source>
</evidence>